<reference evidence="3" key="1">
    <citation type="journal article" date="2013" name="Nature">
        <title>Draft genome of the wheat A-genome progenitor Triticum urartu.</title>
        <authorList>
            <person name="Ling H.Q."/>
            <person name="Zhao S."/>
            <person name="Liu D."/>
            <person name="Wang J."/>
            <person name="Sun H."/>
            <person name="Zhang C."/>
            <person name="Fan H."/>
            <person name="Li D."/>
            <person name="Dong L."/>
            <person name="Tao Y."/>
            <person name="Gao C."/>
            <person name="Wu H."/>
            <person name="Li Y."/>
            <person name="Cui Y."/>
            <person name="Guo X."/>
            <person name="Zheng S."/>
            <person name="Wang B."/>
            <person name="Yu K."/>
            <person name="Liang Q."/>
            <person name="Yang W."/>
            <person name="Lou X."/>
            <person name="Chen J."/>
            <person name="Feng M."/>
            <person name="Jian J."/>
            <person name="Zhang X."/>
            <person name="Luo G."/>
            <person name="Jiang Y."/>
            <person name="Liu J."/>
            <person name="Wang Z."/>
            <person name="Sha Y."/>
            <person name="Zhang B."/>
            <person name="Wu H."/>
            <person name="Tang D."/>
            <person name="Shen Q."/>
            <person name="Xue P."/>
            <person name="Zou S."/>
            <person name="Wang X."/>
            <person name="Liu X."/>
            <person name="Wang F."/>
            <person name="Yang Y."/>
            <person name="An X."/>
            <person name="Dong Z."/>
            <person name="Zhang K."/>
            <person name="Zhang X."/>
            <person name="Luo M.C."/>
            <person name="Dvorak J."/>
            <person name="Tong Y."/>
            <person name="Wang J."/>
            <person name="Yang H."/>
            <person name="Li Z."/>
            <person name="Wang D."/>
            <person name="Zhang A."/>
            <person name="Wang J."/>
        </authorList>
    </citation>
    <scope>NUCLEOTIDE SEQUENCE</scope>
    <source>
        <strain evidence="3">cv. G1812</strain>
    </source>
</reference>
<accession>A0A8R7P604</accession>
<dbReference type="EnsemblPlants" id="TuG1812G0100000810.01.T01">
    <property type="protein sequence ID" value="TuG1812G0100000810.01.T01.cds418395"/>
    <property type="gene ID" value="TuG1812G0100000810.01"/>
</dbReference>
<keyword evidence="1" id="KW-0472">Membrane</keyword>
<dbReference type="AlphaFoldDB" id="A0A8R7P604"/>
<name>A0A8R7P604_TRIUA</name>
<sequence length="170" mass="18817">MDMQSSPVLMSQSRTWMSLVRAMWIPSFMGLSPGAVMVMPLRSTSWQSSTDMWICWLLRSRMFSTVRLIHLLSSSAIGALLHLSFLSTRQEVFHHASPLPSMVPSPVTVSPSTLRNMIHHLMFSSGHADRLAGATSLPSSLKVTGDLHLPEKVVCFTRYVFSLGTTRVAG</sequence>
<evidence type="ECO:0000313" key="3">
    <source>
        <dbReference type="Proteomes" id="UP000015106"/>
    </source>
</evidence>
<organism evidence="2 3">
    <name type="scientific">Triticum urartu</name>
    <name type="common">Red wild einkorn</name>
    <name type="synonym">Crithodium urartu</name>
    <dbReference type="NCBI Taxonomy" id="4572"/>
    <lineage>
        <taxon>Eukaryota</taxon>
        <taxon>Viridiplantae</taxon>
        <taxon>Streptophyta</taxon>
        <taxon>Embryophyta</taxon>
        <taxon>Tracheophyta</taxon>
        <taxon>Spermatophyta</taxon>
        <taxon>Magnoliopsida</taxon>
        <taxon>Liliopsida</taxon>
        <taxon>Poales</taxon>
        <taxon>Poaceae</taxon>
        <taxon>BOP clade</taxon>
        <taxon>Pooideae</taxon>
        <taxon>Triticodae</taxon>
        <taxon>Triticeae</taxon>
        <taxon>Triticinae</taxon>
        <taxon>Triticum</taxon>
    </lineage>
</organism>
<evidence type="ECO:0000313" key="2">
    <source>
        <dbReference type="EnsemblPlants" id="TuG1812G0100000810.01.T01.cds418395"/>
    </source>
</evidence>
<protein>
    <submittedName>
        <fullName evidence="2">Uncharacterized protein</fullName>
    </submittedName>
</protein>
<dbReference type="Proteomes" id="UP000015106">
    <property type="component" value="Chromosome 1"/>
</dbReference>
<evidence type="ECO:0000256" key="1">
    <source>
        <dbReference type="SAM" id="Phobius"/>
    </source>
</evidence>
<proteinExistence type="predicted"/>
<feature type="transmembrane region" description="Helical" evidence="1">
    <location>
        <begin position="20"/>
        <end position="41"/>
    </location>
</feature>
<reference evidence="2" key="3">
    <citation type="submission" date="2022-06" db="UniProtKB">
        <authorList>
            <consortium name="EnsemblPlants"/>
        </authorList>
    </citation>
    <scope>IDENTIFICATION</scope>
</reference>
<keyword evidence="1" id="KW-0812">Transmembrane</keyword>
<dbReference type="Gramene" id="TuG1812G0100000810.01.T01">
    <property type="protein sequence ID" value="TuG1812G0100000810.01.T01.cds418395"/>
    <property type="gene ID" value="TuG1812G0100000810.01"/>
</dbReference>
<keyword evidence="3" id="KW-1185">Reference proteome</keyword>
<keyword evidence="1" id="KW-1133">Transmembrane helix</keyword>
<reference evidence="2" key="2">
    <citation type="submission" date="2018-03" db="EMBL/GenBank/DDBJ databases">
        <title>The Triticum urartu genome reveals the dynamic nature of wheat genome evolution.</title>
        <authorList>
            <person name="Ling H."/>
            <person name="Ma B."/>
            <person name="Shi X."/>
            <person name="Liu H."/>
            <person name="Dong L."/>
            <person name="Sun H."/>
            <person name="Cao Y."/>
            <person name="Gao Q."/>
            <person name="Zheng S."/>
            <person name="Li Y."/>
            <person name="Yu Y."/>
            <person name="Du H."/>
            <person name="Qi M."/>
            <person name="Li Y."/>
            <person name="Yu H."/>
            <person name="Cui Y."/>
            <person name="Wang N."/>
            <person name="Chen C."/>
            <person name="Wu H."/>
            <person name="Zhao Y."/>
            <person name="Zhang J."/>
            <person name="Li Y."/>
            <person name="Zhou W."/>
            <person name="Zhang B."/>
            <person name="Hu W."/>
            <person name="Eijk M."/>
            <person name="Tang J."/>
            <person name="Witsenboer H."/>
            <person name="Zhao S."/>
            <person name="Li Z."/>
            <person name="Zhang A."/>
            <person name="Wang D."/>
            <person name="Liang C."/>
        </authorList>
    </citation>
    <scope>NUCLEOTIDE SEQUENCE [LARGE SCALE GENOMIC DNA]</scope>
    <source>
        <strain evidence="2">cv. G1812</strain>
    </source>
</reference>
<feature type="transmembrane region" description="Helical" evidence="1">
    <location>
        <begin position="62"/>
        <end position="85"/>
    </location>
</feature>